<evidence type="ECO:0000259" key="2">
    <source>
        <dbReference type="Pfam" id="PF22124"/>
    </source>
</evidence>
<dbReference type="EMBL" id="JBBWWR010000021">
    <property type="protein sequence ID" value="KAK8938317.1"/>
    <property type="molecule type" value="Genomic_DNA"/>
</dbReference>
<dbReference type="Proteomes" id="UP001412067">
    <property type="component" value="Unassembled WGS sequence"/>
</dbReference>
<dbReference type="InterPro" id="IPR027414">
    <property type="entry name" value="GH95_N_dom"/>
</dbReference>
<reference evidence="3 4" key="1">
    <citation type="journal article" date="2022" name="Nat. Plants">
        <title>Genomes of leafy and leafless Platanthera orchids illuminate the evolution of mycoheterotrophy.</title>
        <authorList>
            <person name="Li M.H."/>
            <person name="Liu K.W."/>
            <person name="Li Z."/>
            <person name="Lu H.C."/>
            <person name="Ye Q.L."/>
            <person name="Zhang D."/>
            <person name="Wang J.Y."/>
            <person name="Li Y.F."/>
            <person name="Zhong Z.M."/>
            <person name="Liu X."/>
            <person name="Yu X."/>
            <person name="Liu D.K."/>
            <person name="Tu X.D."/>
            <person name="Liu B."/>
            <person name="Hao Y."/>
            <person name="Liao X.Y."/>
            <person name="Jiang Y.T."/>
            <person name="Sun W.H."/>
            <person name="Chen J."/>
            <person name="Chen Y.Q."/>
            <person name="Ai Y."/>
            <person name="Zhai J.W."/>
            <person name="Wu S.S."/>
            <person name="Zhou Z."/>
            <person name="Hsiao Y.Y."/>
            <person name="Wu W.L."/>
            <person name="Chen Y.Y."/>
            <person name="Lin Y.F."/>
            <person name="Hsu J.L."/>
            <person name="Li C.Y."/>
            <person name="Wang Z.W."/>
            <person name="Zhao X."/>
            <person name="Zhong W.Y."/>
            <person name="Ma X.K."/>
            <person name="Ma L."/>
            <person name="Huang J."/>
            <person name="Chen G.Z."/>
            <person name="Huang M.Z."/>
            <person name="Huang L."/>
            <person name="Peng D.H."/>
            <person name="Luo Y.B."/>
            <person name="Zou S.Q."/>
            <person name="Chen S.P."/>
            <person name="Lan S."/>
            <person name="Tsai W.C."/>
            <person name="Van de Peer Y."/>
            <person name="Liu Z.J."/>
        </authorList>
    </citation>
    <scope>NUCLEOTIDE SEQUENCE [LARGE SCALE GENOMIC DNA]</scope>
    <source>
        <strain evidence="3">Lor288</strain>
    </source>
</reference>
<sequence length="445" mass="49373">MELYGEEEWVFVRPPMESDPEFWGDAGNNVGEPLRPLKVVFTEPAKHWTDAAPIGNGRLGAMVWGNVPNEILQLNHDTLWTGVPGNYTNPDAPSVLSKVRKLVDDGKYSEASTVALGLSDHPPQVYQPLGNINLEFDDSHANYTSYVRELDLSTATAKVKYSLGDVEFTREHFSSNPHQVVATKISSTKSASISFTVYLDSQLDHHLVVNGLNRIIMEGSCPGNRKPPKVDSSKNSNGIQFAAVLDLQISGNNAIVQAIGDGKLKVEDADSAVLLLVASSSFEGPFKNPSDSKKDPTSESLNIASSLKTLTFTQLLAYHVDDYSRLFHRVALQLFNGSNDIQQMNLNHIKHNNVSHANFDATMKNKSLKQDCLGRNVLVSTAERVKSFKNDEDPSLVELLFHYGRYLLISCSRPETQPSNLQGIWNKDVEPPWEKWSPWLGSKVR</sequence>
<accession>A0ABR2LE23</accession>
<evidence type="ECO:0000313" key="4">
    <source>
        <dbReference type="Proteomes" id="UP001412067"/>
    </source>
</evidence>
<evidence type="ECO:0000313" key="3">
    <source>
        <dbReference type="EMBL" id="KAK8938317.1"/>
    </source>
</evidence>
<dbReference type="SUPFAM" id="SSF48208">
    <property type="entry name" value="Six-hairpin glycosidases"/>
    <property type="match status" value="1"/>
</dbReference>
<organism evidence="3 4">
    <name type="scientific">Platanthera guangdongensis</name>
    <dbReference type="NCBI Taxonomy" id="2320717"/>
    <lineage>
        <taxon>Eukaryota</taxon>
        <taxon>Viridiplantae</taxon>
        <taxon>Streptophyta</taxon>
        <taxon>Embryophyta</taxon>
        <taxon>Tracheophyta</taxon>
        <taxon>Spermatophyta</taxon>
        <taxon>Magnoliopsida</taxon>
        <taxon>Liliopsida</taxon>
        <taxon>Asparagales</taxon>
        <taxon>Orchidaceae</taxon>
        <taxon>Orchidoideae</taxon>
        <taxon>Orchideae</taxon>
        <taxon>Orchidinae</taxon>
        <taxon>Platanthera</taxon>
    </lineage>
</organism>
<evidence type="ECO:0000259" key="1">
    <source>
        <dbReference type="Pfam" id="PF14498"/>
    </source>
</evidence>
<feature type="domain" description="Glycosyl hydrolase family 95 catalytic" evidence="2">
    <location>
        <begin position="363"/>
        <end position="434"/>
    </location>
</feature>
<keyword evidence="4" id="KW-1185">Reference proteome</keyword>
<dbReference type="InterPro" id="IPR008928">
    <property type="entry name" value="6-hairpin_glycosidase_sf"/>
</dbReference>
<proteinExistence type="predicted"/>
<feature type="domain" description="Glycosyl hydrolase family 95 N-terminal" evidence="1">
    <location>
        <begin position="41"/>
        <end position="283"/>
    </location>
</feature>
<dbReference type="InterPro" id="IPR054363">
    <property type="entry name" value="GH95_cat"/>
</dbReference>
<dbReference type="Pfam" id="PF14498">
    <property type="entry name" value="Glyco_hyd_65N_2"/>
    <property type="match status" value="1"/>
</dbReference>
<dbReference type="Pfam" id="PF22124">
    <property type="entry name" value="Glyco_hydro_95_cat"/>
    <property type="match status" value="1"/>
</dbReference>
<gene>
    <name evidence="3" type="ORF">KSP40_PGU012637</name>
</gene>
<dbReference type="PANTHER" id="PTHR31084:SF0">
    <property type="entry name" value="ALPHA-L-FUCOSIDASE 2"/>
    <property type="match status" value="1"/>
</dbReference>
<protein>
    <submittedName>
        <fullName evidence="3">Alpha-L-fucosidase 2</fullName>
    </submittedName>
</protein>
<dbReference type="Gene3D" id="2.70.98.50">
    <property type="entry name" value="putative glycoside hydrolase family protein from bacillus halodurans"/>
    <property type="match status" value="1"/>
</dbReference>
<comment type="caution">
    <text evidence="3">The sequence shown here is derived from an EMBL/GenBank/DDBJ whole genome shotgun (WGS) entry which is preliminary data.</text>
</comment>
<name>A0ABR2LE23_9ASPA</name>
<dbReference type="PANTHER" id="PTHR31084">
    <property type="entry name" value="ALPHA-L-FUCOSIDASE 2"/>
    <property type="match status" value="1"/>
</dbReference>